<reference evidence="1 2" key="1">
    <citation type="submission" date="2020-05" db="EMBL/GenBank/DDBJ databases">
        <title>Identification and distribution of gene clusters putatively required for synthesis of sphingolipid metabolism inhibitors in phylogenetically diverse species of the filamentous fungus Fusarium.</title>
        <authorList>
            <person name="Kim H.-S."/>
            <person name="Busman M."/>
            <person name="Brown D.W."/>
            <person name="Divon H."/>
            <person name="Uhlig S."/>
            <person name="Proctor R.H."/>
        </authorList>
    </citation>
    <scope>NUCLEOTIDE SEQUENCE [LARGE SCALE GENOMIC DNA]</scope>
    <source>
        <strain evidence="1 2">NRRL 66235</strain>
    </source>
</reference>
<dbReference type="Proteomes" id="UP000544331">
    <property type="component" value="Unassembled WGS sequence"/>
</dbReference>
<proteinExistence type="predicted"/>
<dbReference type="EMBL" id="JAAOAN010000050">
    <property type="protein sequence ID" value="KAF5723996.1"/>
    <property type="molecule type" value="Genomic_DNA"/>
</dbReference>
<sequence>MVAVTAIQDEAGAFRNEQDTSDIKLNTFDPDSNAHDGFVVYQSHLASTKHYNKELVFGVTEKKGTEDPKLSNALVGVGSGFNWLRVLELFNPEGVELG</sequence>
<dbReference type="OrthoDB" id="5426604at2759"/>
<dbReference type="AlphaFoldDB" id="A0A8H5Z674"/>
<gene>
    <name evidence="1" type="ORF">FMUND_1317</name>
</gene>
<organism evidence="1 2">
    <name type="scientific">Fusarium mundagurra</name>
    <dbReference type="NCBI Taxonomy" id="1567541"/>
    <lineage>
        <taxon>Eukaryota</taxon>
        <taxon>Fungi</taxon>
        <taxon>Dikarya</taxon>
        <taxon>Ascomycota</taxon>
        <taxon>Pezizomycotina</taxon>
        <taxon>Sordariomycetes</taxon>
        <taxon>Hypocreomycetidae</taxon>
        <taxon>Hypocreales</taxon>
        <taxon>Nectriaceae</taxon>
        <taxon>Fusarium</taxon>
        <taxon>Fusarium fujikuroi species complex</taxon>
    </lineage>
</organism>
<evidence type="ECO:0000313" key="1">
    <source>
        <dbReference type="EMBL" id="KAF5723996.1"/>
    </source>
</evidence>
<name>A0A8H5Z674_9HYPO</name>
<comment type="caution">
    <text evidence="1">The sequence shown here is derived from an EMBL/GenBank/DDBJ whole genome shotgun (WGS) entry which is preliminary data.</text>
</comment>
<keyword evidence="2" id="KW-1185">Reference proteome</keyword>
<protein>
    <submittedName>
        <fullName evidence="1">Uncharacterized protein</fullName>
    </submittedName>
</protein>
<accession>A0A8H5Z674</accession>
<evidence type="ECO:0000313" key="2">
    <source>
        <dbReference type="Proteomes" id="UP000544331"/>
    </source>
</evidence>